<evidence type="ECO:0000313" key="3">
    <source>
        <dbReference type="Proteomes" id="UP000641646"/>
    </source>
</evidence>
<evidence type="ECO:0000256" key="1">
    <source>
        <dbReference type="SAM" id="SignalP"/>
    </source>
</evidence>
<protein>
    <recommendedName>
        <fullName evidence="4">Peptidase C-terminal archaeal/bacterial domain-containing protein</fullName>
    </recommendedName>
</protein>
<sequence>MKWNSQQVLKLALVAVSTSLFVTPNLKAIATNVVSTIQERTTADRPFLIAQQSRTRRLQFARGRNSTTVKDAVVRGTTDTYLLGARAGQTMNVSISSVEANVVFDVVAPNGTKLTEEATSFSGELPATGDYRVVIGTTRGNGSYTLQVSIK</sequence>
<dbReference type="AlphaFoldDB" id="A0A926VJW2"/>
<name>A0A926VJW2_9CYAN</name>
<comment type="caution">
    <text evidence="2">The sequence shown here is derived from an EMBL/GenBank/DDBJ whole genome shotgun (WGS) entry which is preliminary data.</text>
</comment>
<proteinExistence type="predicted"/>
<reference evidence="2" key="2">
    <citation type="submission" date="2020-08" db="EMBL/GenBank/DDBJ databases">
        <authorList>
            <person name="Chen M."/>
            <person name="Teng W."/>
            <person name="Zhao L."/>
            <person name="Hu C."/>
            <person name="Zhou Y."/>
            <person name="Han B."/>
            <person name="Song L."/>
            <person name="Shu W."/>
        </authorList>
    </citation>
    <scope>NUCLEOTIDE SEQUENCE</scope>
    <source>
        <strain evidence="2">FACHB-1375</strain>
    </source>
</reference>
<evidence type="ECO:0000313" key="2">
    <source>
        <dbReference type="EMBL" id="MBD2185305.1"/>
    </source>
</evidence>
<feature type="chain" id="PRO_5037795524" description="Peptidase C-terminal archaeal/bacterial domain-containing protein" evidence="1">
    <location>
        <begin position="29"/>
        <end position="151"/>
    </location>
</feature>
<keyword evidence="3" id="KW-1185">Reference proteome</keyword>
<feature type="signal peptide" evidence="1">
    <location>
        <begin position="1"/>
        <end position="28"/>
    </location>
</feature>
<dbReference type="RefSeq" id="WP_190473407.1">
    <property type="nucleotide sequence ID" value="NZ_JACJPW010000115.1"/>
</dbReference>
<gene>
    <name evidence="2" type="ORF">H6G03_30230</name>
</gene>
<accession>A0A926VJW2</accession>
<dbReference type="Gene3D" id="2.60.120.380">
    <property type="match status" value="1"/>
</dbReference>
<dbReference type="Proteomes" id="UP000641646">
    <property type="component" value="Unassembled WGS sequence"/>
</dbReference>
<organism evidence="2 3">
    <name type="scientific">Aerosakkonema funiforme FACHB-1375</name>
    <dbReference type="NCBI Taxonomy" id="2949571"/>
    <lineage>
        <taxon>Bacteria</taxon>
        <taxon>Bacillati</taxon>
        <taxon>Cyanobacteriota</taxon>
        <taxon>Cyanophyceae</taxon>
        <taxon>Oscillatoriophycideae</taxon>
        <taxon>Aerosakkonematales</taxon>
        <taxon>Aerosakkonemataceae</taxon>
        <taxon>Aerosakkonema</taxon>
    </lineage>
</organism>
<reference evidence="2" key="1">
    <citation type="journal article" date="2015" name="ISME J.">
        <title>Draft Genome Sequence of Streptomyces incarnatus NRRL8089, which Produces the Nucleoside Antibiotic Sinefungin.</title>
        <authorList>
            <person name="Oshima K."/>
            <person name="Hattori M."/>
            <person name="Shimizu H."/>
            <person name="Fukuda K."/>
            <person name="Nemoto M."/>
            <person name="Inagaki K."/>
            <person name="Tamura T."/>
        </authorList>
    </citation>
    <scope>NUCLEOTIDE SEQUENCE</scope>
    <source>
        <strain evidence="2">FACHB-1375</strain>
    </source>
</reference>
<evidence type="ECO:0008006" key="4">
    <source>
        <dbReference type="Google" id="ProtNLM"/>
    </source>
</evidence>
<keyword evidence="1" id="KW-0732">Signal</keyword>
<dbReference type="EMBL" id="JACJPW010000115">
    <property type="protein sequence ID" value="MBD2185305.1"/>
    <property type="molecule type" value="Genomic_DNA"/>
</dbReference>